<dbReference type="InterPro" id="IPR020097">
    <property type="entry name" value="PsdUridine_synth_TruA_a/b_dom"/>
</dbReference>
<dbReference type="InterPro" id="IPR041707">
    <property type="entry name" value="Pus3-like"/>
</dbReference>
<comment type="similarity">
    <text evidence="1">Belongs to the tRNA pseudouridine synthase TruA family.</text>
</comment>
<dbReference type="Gene3D" id="2.70.40.10">
    <property type="match status" value="1"/>
</dbReference>
<accession>A0A132AAZ8</accession>
<dbReference type="VEuPathDB" id="VectorBase:SSCA001025"/>
<dbReference type="GO" id="GO:1990481">
    <property type="term" value="P:mRNA pseudouridine synthesis"/>
    <property type="evidence" value="ECO:0007669"/>
    <property type="project" value="TreeGrafter"/>
</dbReference>
<dbReference type="HAMAP" id="MF_00171">
    <property type="entry name" value="TruA"/>
    <property type="match status" value="1"/>
</dbReference>
<dbReference type="SUPFAM" id="SSF55120">
    <property type="entry name" value="Pseudouridine synthase"/>
    <property type="match status" value="1"/>
</dbReference>
<dbReference type="InterPro" id="IPR020094">
    <property type="entry name" value="TruA/RsuA/RluB/E/F_N"/>
</dbReference>
<dbReference type="Gene3D" id="3.30.70.660">
    <property type="entry name" value="Pseudouridine synthase I, catalytic domain, C-terminal subdomain"/>
    <property type="match status" value="1"/>
</dbReference>
<dbReference type="GO" id="GO:0005634">
    <property type="term" value="C:nucleus"/>
    <property type="evidence" value="ECO:0007669"/>
    <property type="project" value="TreeGrafter"/>
</dbReference>
<gene>
    <name evidence="5" type="ORF">QR98_0066070</name>
</gene>
<evidence type="ECO:0000256" key="3">
    <source>
        <dbReference type="ARBA" id="ARBA00023235"/>
    </source>
</evidence>
<dbReference type="GO" id="GO:0009982">
    <property type="term" value="F:pseudouridine synthase activity"/>
    <property type="evidence" value="ECO:0007669"/>
    <property type="project" value="InterPro"/>
</dbReference>
<keyword evidence="2" id="KW-0819">tRNA processing</keyword>
<evidence type="ECO:0000313" key="6">
    <source>
        <dbReference type="Proteomes" id="UP000616769"/>
    </source>
</evidence>
<evidence type="ECO:0000256" key="2">
    <source>
        <dbReference type="ARBA" id="ARBA00022694"/>
    </source>
</evidence>
<dbReference type="GO" id="GO:0003723">
    <property type="term" value="F:RNA binding"/>
    <property type="evidence" value="ECO:0007669"/>
    <property type="project" value="InterPro"/>
</dbReference>
<dbReference type="InterPro" id="IPR036157">
    <property type="entry name" value="dUTPase-like_sf"/>
</dbReference>
<dbReference type="InterPro" id="IPR001406">
    <property type="entry name" value="PsdUridine_synth_TruA"/>
</dbReference>
<dbReference type="Pfam" id="PF01416">
    <property type="entry name" value="PseudoU_synth_1"/>
    <property type="match status" value="1"/>
</dbReference>
<dbReference type="PANTHER" id="PTHR11142">
    <property type="entry name" value="PSEUDOURIDYLATE SYNTHASE"/>
    <property type="match status" value="1"/>
</dbReference>
<dbReference type="OrthoDB" id="25767at2759"/>
<dbReference type="NCBIfam" id="TIGR00071">
    <property type="entry name" value="hisT_truA"/>
    <property type="match status" value="1"/>
</dbReference>
<dbReference type="CDD" id="cd02569">
    <property type="entry name" value="PseudoU_synth_ScPus3"/>
    <property type="match status" value="1"/>
</dbReference>
<proteinExistence type="inferred from homology"/>
<dbReference type="AlphaFoldDB" id="A0A132AAZ8"/>
<sequence>MNGNSGNDGILRVKKLTLNARLPSRGSKLAAGYDLYSAYDYSIPPRGTLLQLIEEIYLMQNEIARLKNLLKSNHESIETKEESKKRKLFDHSKYRQRHIALKFLYLGWNYDGLVVQENTNNTVEDYIFDALQKTQLIQNRQTCNYNRCGRTDKGVSAFNQVISLTVRSKQLLIDIQDHNHQDGKFLDASEELDYVSILNNVLPQPIRIIGWAPVKSEFNARFDCMTRTYRYYFPDANLDLNAMHEACKYLEGEHDFRNLCKIDPKKVIINFKRKVLNASIQKTSLVNSDICYFQIEATAFLWHQIRFIMAVLFLIGRRLEKPEIMGHLLDIEKQPRRPQFSMASGLPLVLFDTKFPSDIIAQWYTSDNIEKISSSLYGEWVEMATRSAMIEAMLESLRSFPKSIQPLNLHQTTVKRIFGNQSRNYCSLLNRPVCAPINENSNKQ</sequence>
<dbReference type="Gene3D" id="3.30.70.580">
    <property type="entry name" value="Pseudouridine synthase I, catalytic domain, N-terminal subdomain"/>
    <property type="match status" value="1"/>
</dbReference>
<dbReference type="Proteomes" id="UP000616769">
    <property type="component" value="Unassembled WGS sequence"/>
</dbReference>
<reference evidence="5 6" key="1">
    <citation type="journal article" date="2015" name="Parasit. Vectors">
        <title>Draft genome of the scabies mite.</title>
        <authorList>
            <person name="Rider S.D.Jr."/>
            <person name="Morgan M.S."/>
            <person name="Arlian L.G."/>
        </authorList>
    </citation>
    <scope>NUCLEOTIDE SEQUENCE [LARGE SCALE GENOMIC DNA]</scope>
    <source>
        <strain evidence="5">Arlian Lab</strain>
    </source>
</reference>
<dbReference type="EMBL" id="JXLN01012198">
    <property type="protein sequence ID" value="KPM08093.1"/>
    <property type="molecule type" value="Genomic_DNA"/>
</dbReference>
<evidence type="ECO:0000256" key="1">
    <source>
        <dbReference type="ARBA" id="ARBA00009375"/>
    </source>
</evidence>
<dbReference type="InterPro" id="IPR020095">
    <property type="entry name" value="PsdUridine_synth_TruA_C"/>
</dbReference>
<dbReference type="FunFam" id="3.30.70.580:FF:000007">
    <property type="entry name" value="tRNA pseudouridine synthase"/>
    <property type="match status" value="1"/>
</dbReference>
<dbReference type="InterPro" id="IPR020103">
    <property type="entry name" value="PsdUridine_synth_cat_dom_sf"/>
</dbReference>
<dbReference type="SUPFAM" id="SSF51283">
    <property type="entry name" value="dUTPase-like"/>
    <property type="match status" value="1"/>
</dbReference>
<protein>
    <submittedName>
        <fullName evidence="5">tRNA pseudouridine(38/39) synthase-like protein</fullName>
    </submittedName>
</protein>
<dbReference type="GO" id="GO:0005737">
    <property type="term" value="C:cytoplasm"/>
    <property type="evidence" value="ECO:0007669"/>
    <property type="project" value="TreeGrafter"/>
</dbReference>
<dbReference type="GO" id="GO:0031119">
    <property type="term" value="P:tRNA pseudouridine synthesis"/>
    <property type="evidence" value="ECO:0007669"/>
    <property type="project" value="TreeGrafter"/>
</dbReference>
<evidence type="ECO:0000313" key="5">
    <source>
        <dbReference type="EMBL" id="KPM08093.1"/>
    </source>
</evidence>
<name>A0A132AAZ8_SARSC</name>
<evidence type="ECO:0000259" key="4">
    <source>
        <dbReference type="Pfam" id="PF01416"/>
    </source>
</evidence>
<organism evidence="5 6">
    <name type="scientific">Sarcoptes scabiei</name>
    <name type="common">Itch mite</name>
    <name type="synonym">Acarus scabiei</name>
    <dbReference type="NCBI Taxonomy" id="52283"/>
    <lineage>
        <taxon>Eukaryota</taxon>
        <taxon>Metazoa</taxon>
        <taxon>Ecdysozoa</taxon>
        <taxon>Arthropoda</taxon>
        <taxon>Chelicerata</taxon>
        <taxon>Arachnida</taxon>
        <taxon>Acari</taxon>
        <taxon>Acariformes</taxon>
        <taxon>Sarcoptiformes</taxon>
        <taxon>Astigmata</taxon>
        <taxon>Psoroptidia</taxon>
        <taxon>Sarcoptoidea</taxon>
        <taxon>Sarcoptidae</taxon>
        <taxon>Sarcoptinae</taxon>
        <taxon>Sarcoptes</taxon>
    </lineage>
</organism>
<dbReference type="PANTHER" id="PTHR11142:SF5">
    <property type="entry name" value="TRNA PSEUDOURIDINE(38_39) SYNTHASE"/>
    <property type="match status" value="1"/>
</dbReference>
<keyword evidence="3" id="KW-0413">Isomerase</keyword>
<feature type="domain" description="Pseudouridine synthase I TruA alpha/beta" evidence="4">
    <location>
        <begin position="246"/>
        <end position="356"/>
    </location>
</feature>
<comment type="caution">
    <text evidence="5">The sequence shown here is derived from an EMBL/GenBank/DDBJ whole genome shotgun (WGS) entry which is preliminary data.</text>
</comment>